<dbReference type="RefSeq" id="WP_043916874.1">
    <property type="nucleotide sequence ID" value="NZ_JXZB01000007.1"/>
</dbReference>
<evidence type="ECO:0000256" key="2">
    <source>
        <dbReference type="SAM" id="SignalP"/>
    </source>
</evidence>
<name>A0A0D0PLV5_KITGR</name>
<evidence type="ECO:0000313" key="4">
    <source>
        <dbReference type="Proteomes" id="UP000032066"/>
    </source>
</evidence>
<evidence type="ECO:0000256" key="1">
    <source>
        <dbReference type="SAM" id="MobiDB-lite"/>
    </source>
</evidence>
<evidence type="ECO:0000313" key="3">
    <source>
        <dbReference type="EMBL" id="KIQ61492.1"/>
    </source>
</evidence>
<feature type="chain" id="PRO_5002218634" evidence="2">
    <location>
        <begin position="27"/>
        <end position="86"/>
    </location>
</feature>
<keyword evidence="2" id="KW-0732">Signal</keyword>
<dbReference type="STRING" id="2064.TR51_35580"/>
<dbReference type="PATRIC" id="fig|2064.6.peg.7511"/>
<gene>
    <name evidence="3" type="ORF">TR51_35580</name>
</gene>
<dbReference type="AlphaFoldDB" id="A0A0D0PLV5"/>
<organism evidence="3 4">
    <name type="scientific">Kitasatospora griseola</name>
    <name type="common">Streptomyces griseolosporeus</name>
    <dbReference type="NCBI Taxonomy" id="2064"/>
    <lineage>
        <taxon>Bacteria</taxon>
        <taxon>Bacillati</taxon>
        <taxon>Actinomycetota</taxon>
        <taxon>Actinomycetes</taxon>
        <taxon>Kitasatosporales</taxon>
        <taxon>Streptomycetaceae</taxon>
        <taxon>Kitasatospora</taxon>
    </lineage>
</organism>
<keyword evidence="4" id="KW-1185">Reference proteome</keyword>
<dbReference type="Proteomes" id="UP000032066">
    <property type="component" value="Unassembled WGS sequence"/>
</dbReference>
<dbReference type="EMBL" id="JXZB01000007">
    <property type="protein sequence ID" value="KIQ61492.1"/>
    <property type="molecule type" value="Genomic_DNA"/>
</dbReference>
<reference evidence="3 4" key="1">
    <citation type="submission" date="2015-02" db="EMBL/GenBank/DDBJ databases">
        <title>Draft genome sequence of Kitasatospora griseola MF730-N6, a bafilomycin, terpentecin and satosporin producer.</title>
        <authorList>
            <person name="Arens J.C."/>
            <person name="Haltli B."/>
            <person name="Kerr R.G."/>
        </authorList>
    </citation>
    <scope>NUCLEOTIDE SEQUENCE [LARGE SCALE GENOMIC DNA]</scope>
    <source>
        <strain evidence="3 4">MF730-N6</strain>
    </source>
</reference>
<feature type="region of interest" description="Disordered" evidence="1">
    <location>
        <begin position="63"/>
        <end position="86"/>
    </location>
</feature>
<sequence length="86" mass="8903">MANKTIAAGIAGFALASGLFIVSGQAETAKNTTDSVTAFNDGFADGMQDACEQGFRLRLQLAGQHHQVSEQRGPRGNLGGPSHVTT</sequence>
<comment type="caution">
    <text evidence="3">The sequence shown here is derived from an EMBL/GenBank/DDBJ whole genome shotgun (WGS) entry which is preliminary data.</text>
</comment>
<proteinExistence type="predicted"/>
<protein>
    <submittedName>
        <fullName evidence="3">Uncharacterized protein</fullName>
    </submittedName>
</protein>
<accession>A0A0D0PLV5</accession>
<feature type="signal peptide" evidence="2">
    <location>
        <begin position="1"/>
        <end position="26"/>
    </location>
</feature>